<dbReference type="InterPro" id="IPR039005">
    <property type="entry name" value="CSPG_rpt"/>
</dbReference>
<organism evidence="10 11">
    <name type="scientific">Homarus americanus</name>
    <name type="common">American lobster</name>
    <dbReference type="NCBI Taxonomy" id="6706"/>
    <lineage>
        <taxon>Eukaryota</taxon>
        <taxon>Metazoa</taxon>
        <taxon>Ecdysozoa</taxon>
        <taxon>Arthropoda</taxon>
        <taxon>Crustacea</taxon>
        <taxon>Multicrustacea</taxon>
        <taxon>Malacostraca</taxon>
        <taxon>Eumalacostraca</taxon>
        <taxon>Eucarida</taxon>
        <taxon>Decapoda</taxon>
        <taxon>Pleocyemata</taxon>
        <taxon>Astacidea</taxon>
        <taxon>Nephropoidea</taxon>
        <taxon>Nephropidae</taxon>
        <taxon>Homarus</taxon>
    </lineage>
</organism>
<dbReference type="Pfam" id="PF16184">
    <property type="entry name" value="Cadherin_3"/>
    <property type="match status" value="10"/>
</dbReference>
<feature type="repeat" description="CSPG" evidence="6">
    <location>
        <begin position="1266"/>
        <end position="1383"/>
    </location>
</feature>
<feature type="domain" description="VWFC" evidence="9">
    <location>
        <begin position="120"/>
        <end position="180"/>
    </location>
</feature>
<evidence type="ECO:0000256" key="3">
    <source>
        <dbReference type="ARBA" id="ARBA00022737"/>
    </source>
</evidence>
<dbReference type="PROSITE" id="PS01208">
    <property type="entry name" value="VWFC_1"/>
    <property type="match status" value="2"/>
</dbReference>
<keyword evidence="11" id="KW-1185">Reference proteome</keyword>
<dbReference type="SMART" id="SM00181">
    <property type="entry name" value="EGF"/>
    <property type="match status" value="9"/>
</dbReference>
<dbReference type="CDD" id="cd00064">
    <property type="entry name" value="FU"/>
    <property type="match status" value="12"/>
</dbReference>
<keyword evidence="3" id="KW-0677">Repeat</keyword>
<dbReference type="Proteomes" id="UP000747542">
    <property type="component" value="Unassembled WGS sequence"/>
</dbReference>
<dbReference type="InterPro" id="IPR006212">
    <property type="entry name" value="Furin_repeat"/>
</dbReference>
<dbReference type="InterPro" id="IPR009030">
    <property type="entry name" value="Growth_fac_rcpt_cys_sf"/>
</dbReference>
<evidence type="ECO:0000256" key="2">
    <source>
        <dbReference type="ARBA" id="ARBA00022729"/>
    </source>
</evidence>
<feature type="transmembrane region" description="Helical" evidence="8">
    <location>
        <begin position="3822"/>
        <end position="3843"/>
    </location>
</feature>
<evidence type="ECO:0000256" key="1">
    <source>
        <dbReference type="ARBA" id="ARBA00005529"/>
    </source>
</evidence>
<feature type="region of interest" description="Disordered" evidence="7">
    <location>
        <begin position="3868"/>
        <end position="3890"/>
    </location>
</feature>
<dbReference type="Pfam" id="PF00093">
    <property type="entry name" value="VWC"/>
    <property type="match status" value="5"/>
</dbReference>
<reference evidence="10" key="1">
    <citation type="journal article" date="2021" name="Sci. Adv.">
        <title>The American lobster genome reveals insights on longevity, neural, and immune adaptations.</title>
        <authorList>
            <person name="Polinski J.M."/>
            <person name="Zimin A.V."/>
            <person name="Clark K.F."/>
            <person name="Kohn A.B."/>
            <person name="Sadowski N."/>
            <person name="Timp W."/>
            <person name="Ptitsyn A."/>
            <person name="Khanna P."/>
            <person name="Romanova D.Y."/>
            <person name="Williams P."/>
            <person name="Greenwood S.J."/>
            <person name="Moroz L.L."/>
            <person name="Walt D.R."/>
            <person name="Bodnar A.G."/>
        </authorList>
    </citation>
    <scope>NUCLEOTIDE SEQUENCE</scope>
    <source>
        <strain evidence="10">GMGI-L3</strain>
    </source>
</reference>
<dbReference type="InterPro" id="IPR001007">
    <property type="entry name" value="VWF_dom"/>
</dbReference>
<comment type="similarity">
    <text evidence="1">Belongs to the FRAS1 family.</text>
</comment>
<keyword evidence="8" id="KW-0812">Transmembrane</keyword>
<evidence type="ECO:0000259" key="9">
    <source>
        <dbReference type="PROSITE" id="PS50184"/>
    </source>
</evidence>
<keyword evidence="5" id="KW-0325">Glycoprotein</keyword>
<accession>A0A8J5K655</accession>
<dbReference type="Gene3D" id="2.60.40.2030">
    <property type="match status" value="5"/>
</dbReference>
<gene>
    <name evidence="10" type="primary">FRAS1-L</name>
    <name evidence="10" type="ORF">Hamer_G023151</name>
</gene>
<feature type="non-terminal residue" evidence="10">
    <location>
        <position position="1"/>
    </location>
</feature>
<dbReference type="GO" id="GO:0016020">
    <property type="term" value="C:membrane"/>
    <property type="evidence" value="ECO:0007669"/>
    <property type="project" value="InterPro"/>
</dbReference>
<sequence length="3918" mass="433531">PQNGSRWRPEVCVECQCQGWVGVCGREECHDPSCPPHLILYHHPQHCCPRCMPPPRPCLAGDTMYQDGKVWSPGGCEQCRCVNGTVSCGRKPCGVTSCREGQVAVQLSNQCCPECVPLGRSCKVEETVHPDGEFWSPVKCSQCQCRDGQTQCHVAHCPRLTCPANHTLEVAEGSCCPTCEGTPCVANGMVFGSSDQWQEGPCKKCVCVAGRIHCHDMECPRLECQPHEESHTEDGACCPRCVKKQGWCLLESGARMPPGHLWNTSECEICVCREAEVICNQVQCGHDECGPGEALVTQPGACCSECSINHKVCFHDGTLRENGEVWSSGNCHICSCTSGTVTCYVPSCPPCPFGLVASSQNTEQCCQECQPLACPPNCLMCSPGETQITCKVCEEGHYLQDGNCVETCSDKRFQQGRECEACHPSCKTCTQATRFHCTECSSGELLREGECVSDCGLGFYSEGGACLPCHASCSECSGPADNQCQVCPSKAFLHAGTCVDNCPSGHYAREQVCESCEESCEHCGVGECLQCLQGFWLQEGHCKKDCLPGYYQGPDSACISCHTSCGTCHSAGIASCLSCPHYLFRSGSTCVRVCPGGTYIDDKECLPCHESCVDCLGPGPDRCVVCSEAGQVVVLNNVTSGSCQDSCPPDYKQLDHICIAPPPGCEVWHVLEPTACQKCKEGWLLQGTHCVQQCGTGFYQHTEKNVCLSCDPRCHTCSGPGHRSCQSCHKGATLHQRAAGAKCLTKCYHRHYLASDSTCQTCHSSCKVCTLDITNTSTSFCVHCKSSRKISEGEHCVHECSHGYFHDQESNRCQKCHPSCETCMGTQLNNCKTCPKGTKLTDEGICEEGSCPSGSYLTPENSCQSCDGGCEICSSDGSTCLTCPPTKHLLYGKCVNKCPNMFYTDASANGECRECHWTCEKCLGPSEADCLTCGSSHYPIGKECRACSGGCSKCNSSTACQACQAPYLLQDGHCVTSCQPGTFANVFDNICYDCGNKCLECSLYECHTCKSPHLLQDGQCVDQCGKNYFPDVVTGVCFYNIDKPTIHILAPLVVEYGKPLSVNSSFLYIKDADTPSDQLVVTVEETPSNGEIYRFVKGRNVQLKNGNIFKVEEMQENQIFFRHEADKPLYGEMRLSVSDGQYRSVTEVVSINVISKYPPEIVNNEPLLIYQGHSESIDTKILSIHDYDNPESVTIRVVDGPSHGELSVGGEELVLFTIEELVQGQVLYSHDNSTSKSDVILLQASDEHNVINYLFQVYIIKEENSVPVLIKNQGAQVQSGHKVQISPQLLQAKDIDSDDENLVYTLLPMLQNPGQGQLTLIIPLPPAPDGFYNDGWTQMDETHLVRPTTSFTQRDVNEGRVWYVHSGEQGGDMTSDQLLFSVTDSSHPPNMLADQSFIIQVEPSPEKMEMFPAPGIQFGITVQEGQAVTITPGHLSFSGVESAEHLVYTITHPLGPSDGSLFHIDSPGLELLSDQMTGEPNKLPEQKFTIHVVTQKGTQLSFSHENPELVISSVSVYLAFILLEREFFELSNLEPKEEVIFILLEAPLHGTLTIEIDDESSIFTEEDSLDYKEIGNARILYSHDGSDTTYDSFVFLALGHSSEASSRIAITIRHDDQQQPMRSDNATFSMTLNEYESKVVSSWHLHFTDIHSNDEDLVYTLISQPQYGALVTTEPSGITRKLNETHKFTQADIFYGLVNYTSDKEIGMKAVTDKLVFNVTDPQNNVLSNQVLKVMIQNVDNKEPVVVVEDPIIVAEGSSVVLPPASITVHDVDTPSSSLVIVVDAPPIFGYITNTNAEPKSTPGETSPMLEFALLDLQESRVTYIQSQHRHQEPVHDSFLFHVTDGMNESPVLRSNITIQPTNDESPVILGEQVVVEKGQTVVIRNQSLFISDTDTEPEDLIVKIEQPPSRGSLHRKISQESSIKNSELLTRGQSFTFQDLLDELILYSHDGSRDPEDIMEIMVSDSNHETGGIVEFIILQKTDEAPRLLLNHGLTLKAGEVSIISPSLLIAEDVDSETEMIKYVVTSLPVSGKLEIYQPQSDIWSPLVVGSMFMQKDILNGNVRFVHKKDTPSGTDTLRFNLQDTEGNVMMDQALSITVLEDKEPPRITINMGLTLMEDASAALTADLLSATDTELDPMDLIYALLSGPSHGRLELTTIPGKAVSTWTQGALELGLLQYQHQTMDESTTDEFTFIVSDGYNNVSQSFNININPVDDELPLLVTNHIKVQEGTRKIISQFELEALDADTRDELITFTVVRGPQHGKLQVVVNEDYMDFKTFTMLDIYNGDVSYLHDGSDTYRDSFDVVVSDSTNTMYQHGRSEDVDTRPSTIHVEISAVDDGTPILTSNRGLHFLQQKEGRAQNLITTHELHIEDEDTLPESLVFSVTQPPNHGVIRLTTRERPVPSFTQADIIAGHVYYELTTYTHDITNDKFTFEVTDSKPNVVSDNVFHIQWAWFLMARREYNVTETNGEVKILVKRSGNLKQQSSVTCTTHGGSARGKSNGSQNKDFEVTSEPVQFNEGETEKYCMIPILDDEIFEGPESFSVKLIDPNYALLGKPKKSVVTIIDNEDKPSIAFETSRFIIRETDEMIFARLKRRGDVNLPVSVICVSEDGSAKGSEPHQITNGSDFIHRYYEESSRVVFPPGIQVASCNIKIIDDSIFEVNEDFKLILKDPSDGVTLGEIQEATVTIRGPNDHSTISFIQSDYNVSESDGTVSVQLERTGVDLSYPSTVWCATKSYTPEEAQPSLDYVPHSEQVNFEESQKHAACTINLIDDKVNPKLEGPERFKVFISTAQNASVSSVLSETIVTILDDEDAPSMQFTVPEVKVRENQTVVKIPIQRSGDLSRVSTVYCFTRQRSAKAGIDFMERPNTRDSLVTFPKGVSKVECEIGLLDDLVYEKEEKFIVKLSHPGSPSDLRPHIGENKIVRVTILDWEDRPRVSLQHGVYTVAEPQARDLTSSLTVPIIRLGDISQVSRVMVSTRDGSAASGSDYHPLHAEVEFSPGDTMVDVEITIVHNPERQWHETLSVVLGPQDPINAELGAIISATITILDHESSGSSVLPAPPIVVSLLHFDNIEEHLGEPASPGYPLVCITPCDMKYPENTVTGEMCSEAGLNSTSIQYSWEVAVPADGDGSLTPFHSLTDGTLFANPHTKVLDSMFFARHFWVRCIAQPIKSDGVFGVPLRSKAISIGIQNGICQTPLVPGQPGGFQSQSFMATLSYINSTDESHPNTVKIYVEIPHQDGMVPVLSTLPIHNLRYLLTEQLYRVHHLCSNLDPSVGFLDESPLQSPLHPRPYQWDENLRENKTLQLYRHLDLKTCMWTFSAWFSMSQLVDRCGGQVVSDFQVGSGGQSFLTVRVPLYISYVYATSPPGWASVDHRTELSVSLYYNTLLWHQGLHTQPTLTAKIQVTRISIDESGRLVIDLKTMAKFRGQFVLHHSNLDEYSSQLKAPKELDIQFSLVLLWTASTWDGPEQVWRAVSDYNLKDYTGEYTLELIPCTVSPTQSFTVTEPLPCTPHPPATFTLPIAIQQTHRPVPLVYTLNTDFQLLNSPALFLTDPRQVDNLQEVDYKGSYGPGQTIYGRVLWHPSQDLHSAYQLYIQRVFLCTGAEGYVPTYDPTGELYQEGPQYGCIQPSSKLRHRFLILDREQPSMSEGNTSHPHIIAHFAEDIPKFDALRQFSGVDGFLLNTDGLYQVNSGHQWYLQVLYTIGPNSDRNRRDTTLHTAFSHVASPRSHIHISNEEEIYKTDLDTASIRSVISNGPSEDSSQDLHTSGEISDLTEDLPVPAFLTSLHTRNGTNMRGFQITLANATNSDDSVFHNVLYVVITLIVLLAIIIAGLLVVKRFFRNSEKDKVIVVRSLKNEREEFRRKGEGKTLERPKTLPPNMTLNSESNLQTVKVKTLAITVRNNLEDEGTEV</sequence>
<keyword evidence="8" id="KW-1133">Transmembrane helix</keyword>
<dbReference type="PROSITE" id="PS51854">
    <property type="entry name" value="CSPG"/>
    <property type="match status" value="9"/>
</dbReference>
<dbReference type="GO" id="GO:0007154">
    <property type="term" value="P:cell communication"/>
    <property type="evidence" value="ECO:0007669"/>
    <property type="project" value="InterPro"/>
</dbReference>
<evidence type="ECO:0000313" key="11">
    <source>
        <dbReference type="Proteomes" id="UP000747542"/>
    </source>
</evidence>
<name>A0A8J5K655_HOMAM</name>
<dbReference type="PANTHER" id="PTHR45739:SF1">
    <property type="entry name" value="EXTRACELLULAR MATRIX ORGANIZING PROTEIN FRAS1"/>
    <property type="match status" value="1"/>
</dbReference>
<evidence type="ECO:0000256" key="4">
    <source>
        <dbReference type="ARBA" id="ARBA00022837"/>
    </source>
</evidence>
<dbReference type="PROSITE" id="PS50184">
    <property type="entry name" value="VWFC_2"/>
    <property type="match status" value="5"/>
</dbReference>
<evidence type="ECO:0000256" key="5">
    <source>
        <dbReference type="ARBA" id="ARBA00023180"/>
    </source>
</evidence>
<protein>
    <submittedName>
        <fullName evidence="10">Extracellular matrix protein FRAS1-like</fullName>
    </submittedName>
</protein>
<feature type="repeat" description="CSPG" evidence="6">
    <location>
        <begin position="2106"/>
        <end position="2198"/>
    </location>
</feature>
<keyword evidence="8" id="KW-0472">Membrane</keyword>
<dbReference type="PANTHER" id="PTHR45739">
    <property type="entry name" value="MATRIX PROTEIN, PUTATIVE-RELATED"/>
    <property type="match status" value="1"/>
</dbReference>
<feature type="repeat" description="CSPG" evidence="6">
    <location>
        <begin position="1986"/>
        <end position="2084"/>
    </location>
</feature>
<feature type="repeat" description="CSPG" evidence="6">
    <location>
        <begin position="2343"/>
        <end position="2439"/>
    </location>
</feature>
<dbReference type="SMART" id="SM00237">
    <property type="entry name" value="Calx_beta"/>
    <property type="match status" value="5"/>
</dbReference>
<feature type="compositionally biased region" description="Polar residues" evidence="7">
    <location>
        <begin position="2488"/>
        <end position="2508"/>
    </location>
</feature>
<dbReference type="SUPFAM" id="SSF57184">
    <property type="entry name" value="Growth factor receptor domain"/>
    <property type="match status" value="5"/>
</dbReference>
<feature type="domain" description="VWFC" evidence="9">
    <location>
        <begin position="56"/>
        <end position="116"/>
    </location>
</feature>
<feature type="region of interest" description="Disordered" evidence="7">
    <location>
        <begin position="2488"/>
        <end position="2510"/>
    </location>
</feature>
<dbReference type="SMART" id="SM00214">
    <property type="entry name" value="VWC"/>
    <property type="match status" value="5"/>
</dbReference>
<dbReference type="GO" id="GO:0009653">
    <property type="term" value="P:anatomical structure morphogenesis"/>
    <property type="evidence" value="ECO:0007669"/>
    <property type="project" value="TreeGrafter"/>
</dbReference>
<feature type="repeat" description="CSPG" evidence="6">
    <location>
        <begin position="1158"/>
        <end position="1245"/>
    </location>
</feature>
<evidence type="ECO:0000256" key="6">
    <source>
        <dbReference type="PROSITE-ProRule" id="PRU01201"/>
    </source>
</evidence>
<comment type="caution">
    <text evidence="10">The sequence shown here is derived from an EMBL/GenBank/DDBJ whole genome shotgun (WGS) entry which is preliminary data.</text>
</comment>
<dbReference type="Gene3D" id="2.10.220.10">
    <property type="entry name" value="Hormone Receptor, Insulin-like Growth Factor Receptor 1, Chain A, domain 2"/>
    <property type="match status" value="8"/>
</dbReference>
<feature type="repeat" description="CSPG" evidence="6">
    <location>
        <begin position="1619"/>
        <end position="1720"/>
    </location>
</feature>
<feature type="repeat" description="CSPG" evidence="6">
    <location>
        <begin position="2218"/>
        <end position="2310"/>
    </location>
</feature>
<proteinExistence type="inferred from homology"/>
<dbReference type="Gene3D" id="2.10.70.10">
    <property type="entry name" value="Complement Module, domain 1"/>
    <property type="match status" value="2"/>
</dbReference>
<evidence type="ECO:0000313" key="10">
    <source>
        <dbReference type="EMBL" id="KAG7168269.1"/>
    </source>
</evidence>
<feature type="domain" description="VWFC" evidence="9">
    <location>
        <begin position="311"/>
        <end position="370"/>
    </location>
</feature>
<dbReference type="SMART" id="SM00261">
    <property type="entry name" value="FU"/>
    <property type="match status" value="14"/>
</dbReference>
<dbReference type="InterPro" id="IPR038081">
    <property type="entry name" value="CalX-like_sf"/>
</dbReference>
<dbReference type="SMART" id="SM00215">
    <property type="entry name" value="VWC_out"/>
    <property type="match status" value="3"/>
</dbReference>
<dbReference type="InterPro" id="IPR003644">
    <property type="entry name" value="Calx_beta"/>
</dbReference>
<dbReference type="SUPFAM" id="SSF57603">
    <property type="entry name" value="FnI-like domain"/>
    <property type="match status" value="4"/>
</dbReference>
<dbReference type="InterPro" id="IPR051561">
    <property type="entry name" value="FRAS1_ECM"/>
</dbReference>
<dbReference type="EMBL" id="JAHLQT010020272">
    <property type="protein sequence ID" value="KAG7168269.1"/>
    <property type="molecule type" value="Genomic_DNA"/>
</dbReference>
<evidence type="ECO:0000256" key="8">
    <source>
        <dbReference type="SAM" id="Phobius"/>
    </source>
</evidence>
<evidence type="ECO:0000256" key="7">
    <source>
        <dbReference type="SAM" id="MobiDB-lite"/>
    </source>
</evidence>
<dbReference type="Gene3D" id="6.20.200.20">
    <property type="match status" value="2"/>
</dbReference>
<dbReference type="SUPFAM" id="SSF141072">
    <property type="entry name" value="CalX-like"/>
    <property type="match status" value="5"/>
</dbReference>
<feature type="domain" description="VWFC" evidence="9">
    <location>
        <begin position="246"/>
        <end position="307"/>
    </location>
</feature>
<dbReference type="Pfam" id="PF03160">
    <property type="entry name" value="Calx-beta"/>
    <property type="match status" value="3"/>
</dbReference>
<feature type="repeat" description="CSPG" evidence="6">
    <location>
        <begin position="1743"/>
        <end position="1844"/>
    </location>
</feature>
<keyword evidence="2" id="KW-0732">Signal</keyword>
<feature type="repeat" description="CSPG" evidence="6">
    <location>
        <begin position="1865"/>
        <end position="1965"/>
    </location>
</feature>
<dbReference type="InterPro" id="IPR000742">
    <property type="entry name" value="EGF"/>
</dbReference>
<keyword evidence="4" id="KW-0106">Calcium</keyword>
<feature type="domain" description="VWFC" evidence="9">
    <location>
        <begin position="182"/>
        <end position="242"/>
    </location>
</feature>
<feature type="compositionally biased region" description="Basic and acidic residues" evidence="7">
    <location>
        <begin position="3868"/>
        <end position="3881"/>
    </location>
</feature>